<reference evidence="6 7" key="1">
    <citation type="journal article" date="2010" name="J. Bacteriol.">
        <title>Genome sequence of the milbemycin-producing bacterium Streptomyces bingchenggensis.</title>
        <authorList>
            <person name="Wang X.J."/>
            <person name="Yan Y.J."/>
            <person name="Zhang B."/>
            <person name="An J."/>
            <person name="Wang J.J."/>
            <person name="Tian J."/>
            <person name="Jiang L."/>
            <person name="Chen Y.H."/>
            <person name="Huang S.X."/>
            <person name="Yin M."/>
            <person name="Zhang J."/>
            <person name="Gao A.L."/>
            <person name="Liu C.X."/>
            <person name="Zhu Z.X."/>
            <person name="Xiang W.S."/>
        </authorList>
    </citation>
    <scope>NUCLEOTIDE SEQUENCE [LARGE SCALE GENOMIC DNA]</scope>
    <source>
        <strain evidence="6 7">BCW-1</strain>
    </source>
</reference>
<organism evidence="6 7">
    <name type="scientific">Streptomyces bingchenggensis (strain BCW-1)</name>
    <dbReference type="NCBI Taxonomy" id="749414"/>
    <lineage>
        <taxon>Bacteria</taxon>
        <taxon>Bacillati</taxon>
        <taxon>Actinomycetota</taxon>
        <taxon>Actinomycetes</taxon>
        <taxon>Kitasatosporales</taxon>
        <taxon>Streptomycetaceae</taxon>
        <taxon>Streptomyces</taxon>
    </lineage>
</organism>
<keyword evidence="3" id="KW-0812">Transmembrane</keyword>
<dbReference type="STRING" id="749414.SBI_07138"/>
<feature type="compositionally biased region" description="Basic and acidic residues" evidence="2">
    <location>
        <begin position="175"/>
        <end position="189"/>
    </location>
</feature>
<evidence type="ECO:0000259" key="4">
    <source>
        <dbReference type="Pfam" id="PF03816"/>
    </source>
</evidence>
<feature type="compositionally biased region" description="Low complexity" evidence="2">
    <location>
        <begin position="203"/>
        <end position="213"/>
    </location>
</feature>
<protein>
    <submittedName>
        <fullName evidence="6">Uncharacterized protein</fullName>
    </submittedName>
</protein>
<sequence>MNDRQDPYDPYARDSYPQDPQIYGYDAYGRPVYQPQDAQQGYDPYAQGQPQQQPPQEGYGYDPYAQQAQQPYGQGQGQGQAQPQYDPYAGQQQYPHQDAPQQPQQPQQGYVPQPPLGGAPYAPYDSSQGTSYGAAPYETPYAPGGRPNVPPQRDPAAPAPAPAPAPGDAYQEPGPAEREPSRADARTSRQADLQPDGQPGKRSAQQSAGSAEQSDGEAYRTEEFSFVEEPDEDSEDVIDWLKFAETRSERRDERKRKGRNRLVALVVVMILAAVGGVGYLWYAGKLPGLSDDEQGTAAAGGPQKRDVIVVNLRETKGGRTSTVLLVDNETTKRGTTVLLPNALALSTEDGGATTLGKSVVDEGSDATRESLSTLLGSKIEGTWRLDTPYLENLVELVGGITLDADATVPGAAKGDDPLVERGKQRDLGGEAAVAYATYRGQGETQTKQLARFGQVMHAALKKISSDTDGATNTVESLAQIPDPSLSEKALGASLARLAEQAKGGSYDTTMLPVQPDGTLSEQSTDKVVKTILGGAVKNTDQEAASRVSVKNAGSVQGAANEAQVALVNGGFTVVGATEQGGTPQPASQVLYADAKQAAQAKEVAKTLGLAATAAKKGKVASNADITVLLGQDYKPKS</sequence>
<dbReference type="KEGG" id="sbh:SBI_07138"/>
<dbReference type="Gene3D" id="3.30.70.2390">
    <property type="match status" value="1"/>
</dbReference>
<feature type="compositionally biased region" description="Low complexity" evidence="2">
    <location>
        <begin position="38"/>
        <end position="111"/>
    </location>
</feature>
<feature type="region of interest" description="Disordered" evidence="2">
    <location>
        <begin position="1"/>
        <end position="220"/>
    </location>
</feature>
<evidence type="ECO:0000256" key="2">
    <source>
        <dbReference type="SAM" id="MobiDB-lite"/>
    </source>
</evidence>
<name>D7C3N3_STRBB</name>
<evidence type="ECO:0000313" key="7">
    <source>
        <dbReference type="Proteomes" id="UP000000377"/>
    </source>
</evidence>
<dbReference type="InterPro" id="IPR027381">
    <property type="entry name" value="LytR/CpsA/Psr_C"/>
</dbReference>
<dbReference type="Pfam" id="PF03816">
    <property type="entry name" value="LytR_cpsA_psr"/>
    <property type="match status" value="1"/>
</dbReference>
<dbReference type="Gene3D" id="3.40.630.190">
    <property type="entry name" value="LCP protein"/>
    <property type="match status" value="1"/>
</dbReference>
<keyword evidence="3" id="KW-0472">Membrane</keyword>
<dbReference type="PANTHER" id="PTHR33392">
    <property type="entry name" value="POLYISOPRENYL-TEICHOIC ACID--PEPTIDOGLYCAN TEICHOIC ACID TRANSFERASE TAGU"/>
    <property type="match status" value="1"/>
</dbReference>
<keyword evidence="7" id="KW-1185">Reference proteome</keyword>
<feature type="transmembrane region" description="Helical" evidence="3">
    <location>
        <begin position="262"/>
        <end position="282"/>
    </location>
</feature>
<accession>D7C3N3</accession>
<evidence type="ECO:0000259" key="5">
    <source>
        <dbReference type="Pfam" id="PF13399"/>
    </source>
</evidence>
<proteinExistence type="inferred from homology"/>
<dbReference type="eggNOG" id="COG1316">
    <property type="taxonomic scope" value="Bacteria"/>
</dbReference>
<comment type="similarity">
    <text evidence="1">Belongs to the LytR/CpsA/Psr (LCP) family.</text>
</comment>
<keyword evidence="3" id="KW-1133">Transmembrane helix</keyword>
<feature type="compositionally biased region" description="Pro residues" evidence="2">
    <location>
        <begin position="148"/>
        <end position="165"/>
    </location>
</feature>
<dbReference type="Pfam" id="PF13399">
    <property type="entry name" value="LytR_C"/>
    <property type="match status" value="1"/>
</dbReference>
<dbReference type="PANTHER" id="PTHR33392:SF6">
    <property type="entry name" value="POLYISOPRENYL-TEICHOIC ACID--PEPTIDOGLYCAN TEICHOIC ACID TRANSFERASE TAGU"/>
    <property type="match status" value="1"/>
</dbReference>
<dbReference type="InterPro" id="IPR004474">
    <property type="entry name" value="LytR_CpsA_psr"/>
</dbReference>
<dbReference type="RefSeq" id="WP_014179708.1">
    <property type="nucleotide sequence ID" value="NC_016582.1"/>
</dbReference>
<feature type="domain" description="LytR/CpsA/Psr regulator C-terminal" evidence="5">
    <location>
        <begin position="546"/>
        <end position="633"/>
    </location>
</feature>
<evidence type="ECO:0000256" key="1">
    <source>
        <dbReference type="ARBA" id="ARBA00006068"/>
    </source>
</evidence>
<dbReference type="Proteomes" id="UP000000377">
    <property type="component" value="Chromosome"/>
</dbReference>
<dbReference type="AlphaFoldDB" id="D7C3N3"/>
<evidence type="ECO:0000256" key="3">
    <source>
        <dbReference type="SAM" id="Phobius"/>
    </source>
</evidence>
<dbReference type="PATRIC" id="fig|749414.3.peg.7346"/>
<dbReference type="InterPro" id="IPR050922">
    <property type="entry name" value="LytR/CpsA/Psr_CW_biosynth"/>
</dbReference>
<dbReference type="HOGENOM" id="CLU_450485_0_0_11"/>
<feature type="domain" description="Cell envelope-related transcriptional attenuator" evidence="4">
    <location>
        <begin position="359"/>
        <end position="464"/>
    </location>
</feature>
<evidence type="ECO:0000313" key="6">
    <source>
        <dbReference type="EMBL" id="ADI10258.1"/>
    </source>
</evidence>
<dbReference type="EMBL" id="CP002047">
    <property type="protein sequence ID" value="ADI10258.1"/>
    <property type="molecule type" value="Genomic_DNA"/>
</dbReference>
<gene>
    <name evidence="6" type="ordered locus">SBI_07138</name>
</gene>